<dbReference type="InterPro" id="IPR002645">
    <property type="entry name" value="STAS_dom"/>
</dbReference>
<dbReference type="SUPFAM" id="SSF52091">
    <property type="entry name" value="SpoIIaa-like"/>
    <property type="match status" value="1"/>
</dbReference>
<feature type="domain" description="STAS" evidence="1">
    <location>
        <begin position="7"/>
        <end position="103"/>
    </location>
</feature>
<accession>A0ABP5FEW0</accession>
<dbReference type="EMBL" id="BAAAMN010000003">
    <property type="protein sequence ID" value="GAA2025265.1"/>
    <property type="molecule type" value="Genomic_DNA"/>
</dbReference>
<evidence type="ECO:0000259" key="1">
    <source>
        <dbReference type="PROSITE" id="PS50801"/>
    </source>
</evidence>
<dbReference type="Proteomes" id="UP001501461">
    <property type="component" value="Unassembled WGS sequence"/>
</dbReference>
<keyword evidence="3" id="KW-1185">Reference proteome</keyword>
<proteinExistence type="predicted"/>
<dbReference type="RefSeq" id="WP_343955629.1">
    <property type="nucleotide sequence ID" value="NZ_BAAAMN010000003.1"/>
</dbReference>
<comment type="caution">
    <text evidence="2">The sequence shown here is derived from an EMBL/GenBank/DDBJ whole genome shotgun (WGS) entry which is preliminary data.</text>
</comment>
<sequence length="103" mass="11107">MEHTLSVHMEADVLPGPVLVKAKGSLTAETCPSLFDILDPALALAGCPSVTVDLLEVAHLETGGVQRLERYVSHYQAETALPAISIIEPQNTLRVEYLREGAK</sequence>
<evidence type="ECO:0000313" key="2">
    <source>
        <dbReference type="EMBL" id="GAA2025265.1"/>
    </source>
</evidence>
<reference evidence="3" key="1">
    <citation type="journal article" date="2019" name="Int. J. Syst. Evol. Microbiol.">
        <title>The Global Catalogue of Microorganisms (GCM) 10K type strain sequencing project: providing services to taxonomists for standard genome sequencing and annotation.</title>
        <authorList>
            <consortium name="The Broad Institute Genomics Platform"/>
            <consortium name="The Broad Institute Genome Sequencing Center for Infectious Disease"/>
            <person name="Wu L."/>
            <person name="Ma J."/>
        </authorList>
    </citation>
    <scope>NUCLEOTIDE SEQUENCE [LARGE SCALE GENOMIC DNA]</scope>
    <source>
        <strain evidence="3">JCM 13595</strain>
    </source>
</reference>
<gene>
    <name evidence="2" type="ORF">GCM10009720_01270</name>
</gene>
<organism evidence="2 3">
    <name type="scientific">Yaniella flava</name>
    <dbReference type="NCBI Taxonomy" id="287930"/>
    <lineage>
        <taxon>Bacteria</taxon>
        <taxon>Bacillati</taxon>
        <taxon>Actinomycetota</taxon>
        <taxon>Actinomycetes</taxon>
        <taxon>Micrococcales</taxon>
        <taxon>Micrococcaceae</taxon>
        <taxon>Yaniella</taxon>
    </lineage>
</organism>
<protein>
    <recommendedName>
        <fullName evidence="1">STAS domain-containing protein</fullName>
    </recommendedName>
</protein>
<name>A0ABP5FEW0_9MICC</name>
<dbReference type="PROSITE" id="PS50801">
    <property type="entry name" value="STAS"/>
    <property type="match status" value="1"/>
</dbReference>
<dbReference type="InterPro" id="IPR036513">
    <property type="entry name" value="STAS_dom_sf"/>
</dbReference>
<evidence type="ECO:0000313" key="3">
    <source>
        <dbReference type="Proteomes" id="UP001501461"/>
    </source>
</evidence>